<dbReference type="AlphaFoldDB" id="A0A455TZY9"/>
<dbReference type="PANTHER" id="PTHR42955">
    <property type="entry name" value="GLYCERALDEHYDE-3-PHOSPHATE DEHYDROGENASE"/>
    <property type="match status" value="1"/>
</dbReference>
<name>A0A455TZY9_9GAMM</name>
<reference evidence="2 3" key="1">
    <citation type="journal article" date="2019" name="Microbiol. Resour. Announc.">
        <title>Complete Genome Sequence of Halomonas sulfidaeris Strain Esulfide1 Isolated from a Metal Sulfide Rock at a Depth of 2,200 Meters, Obtained Using Nanopore Sequencing.</title>
        <authorList>
            <person name="Saito M."/>
            <person name="Nishigata A."/>
            <person name="Galipon J."/>
            <person name="Arakawa K."/>
        </authorList>
    </citation>
    <scope>NUCLEOTIDE SEQUENCE [LARGE SCALE GENOMIC DNA]</scope>
    <source>
        <strain evidence="2 3">ATCC BAA-803</strain>
    </source>
</reference>
<evidence type="ECO:0000313" key="3">
    <source>
        <dbReference type="Proteomes" id="UP000320231"/>
    </source>
</evidence>
<evidence type="ECO:0000313" key="2">
    <source>
        <dbReference type="EMBL" id="BBI58787.1"/>
    </source>
</evidence>
<dbReference type="Gene3D" id="3.30.360.10">
    <property type="entry name" value="Dihydrodipicolinate Reductase, domain 2"/>
    <property type="match status" value="1"/>
</dbReference>
<dbReference type="EMBL" id="AP019514">
    <property type="protein sequence ID" value="BBI58787.1"/>
    <property type="molecule type" value="Genomic_DNA"/>
</dbReference>
<evidence type="ECO:0000259" key="1">
    <source>
        <dbReference type="Pfam" id="PF02800"/>
    </source>
</evidence>
<dbReference type="InterPro" id="IPR052978">
    <property type="entry name" value="GAP_dehydrogenase"/>
</dbReference>
<feature type="domain" description="Glyceraldehyde 3-phosphate dehydrogenase catalytic" evidence="1">
    <location>
        <begin position="1"/>
        <end position="71"/>
    </location>
</feature>
<dbReference type="Proteomes" id="UP000320231">
    <property type="component" value="Chromosome"/>
</dbReference>
<protein>
    <recommendedName>
        <fullName evidence="1">Glyceraldehyde 3-phosphate dehydrogenase catalytic domain-containing protein</fullName>
    </recommendedName>
</protein>
<dbReference type="PANTHER" id="PTHR42955:SF1">
    <property type="entry name" value="GLYCERALDEHYDE-3-PHOSPHATE DEHYDROGENASE"/>
    <property type="match status" value="1"/>
</dbReference>
<dbReference type="Pfam" id="PF02800">
    <property type="entry name" value="Gp_dh_C"/>
    <property type="match status" value="1"/>
</dbReference>
<organism evidence="2 3">
    <name type="scientific">Vreelandella sulfidaeris</name>
    <dbReference type="NCBI Taxonomy" id="115553"/>
    <lineage>
        <taxon>Bacteria</taxon>
        <taxon>Pseudomonadati</taxon>
        <taxon>Pseudomonadota</taxon>
        <taxon>Gammaproteobacteria</taxon>
        <taxon>Oceanospirillales</taxon>
        <taxon>Halomonadaceae</taxon>
        <taxon>Vreelandella</taxon>
    </lineage>
</organism>
<proteinExistence type="predicted"/>
<dbReference type="KEGG" id="hsr:HSBAA_00930"/>
<accession>A0A455TZY9</accession>
<dbReference type="SUPFAM" id="SSF55347">
    <property type="entry name" value="Glyceraldehyde-3-phosphate dehydrogenase-like, C-terminal domain"/>
    <property type="match status" value="1"/>
</dbReference>
<dbReference type="InterPro" id="IPR020829">
    <property type="entry name" value="GlycerAld_3-P_DH_cat"/>
</dbReference>
<dbReference type="GO" id="GO:0016620">
    <property type="term" value="F:oxidoreductase activity, acting on the aldehyde or oxo group of donors, NAD or NADP as acceptor"/>
    <property type="evidence" value="ECO:0007669"/>
    <property type="project" value="InterPro"/>
</dbReference>
<sequence length="100" mass="11216">MDLALTVSRNTHRDDVNAILLAASQQRLKGVLGYTEAPMASVDFNHDPRSGILDATQTRVAGQRLIKLLCWFDNEWGSLIVCSISVNDWLGFRQTHNLFT</sequence>
<gene>
    <name evidence="2" type="ORF">HSBAA_00930</name>
</gene>